<dbReference type="Proteomes" id="UP000703893">
    <property type="component" value="Unassembled WGS sequence"/>
</dbReference>
<reference evidence="1 2" key="1">
    <citation type="submission" date="2019-03" db="EMBL/GenBank/DDBJ databases">
        <title>Lake Tanganyika Metagenome-Assembled Genomes (MAGs).</title>
        <authorList>
            <person name="Tran P."/>
        </authorList>
    </citation>
    <scope>NUCLEOTIDE SEQUENCE [LARGE SCALE GENOMIC DNA]</scope>
    <source>
        <strain evidence="1">K_DeepCast_65m_m2_236</strain>
    </source>
</reference>
<evidence type="ECO:0000313" key="1">
    <source>
        <dbReference type="EMBL" id="MBM3274935.1"/>
    </source>
</evidence>
<protein>
    <submittedName>
        <fullName evidence="1">Uncharacterized protein</fullName>
    </submittedName>
</protein>
<accession>A0A937X680</accession>
<gene>
    <name evidence="1" type="ORF">FJZ00_07270</name>
</gene>
<name>A0A937X680_9BACT</name>
<dbReference type="AlphaFoldDB" id="A0A937X680"/>
<dbReference type="EMBL" id="VGJX01000381">
    <property type="protein sequence ID" value="MBM3274935.1"/>
    <property type="molecule type" value="Genomic_DNA"/>
</dbReference>
<sequence>MQWRQVARSGEIALNSGDQYLAVLRSTGQGGYFGAPDAWLVGKGGRILRRRAPAN</sequence>
<evidence type="ECO:0000313" key="2">
    <source>
        <dbReference type="Proteomes" id="UP000703893"/>
    </source>
</evidence>
<organism evidence="1 2">
    <name type="scientific">Candidatus Tanganyikabacteria bacterium</name>
    <dbReference type="NCBI Taxonomy" id="2961651"/>
    <lineage>
        <taxon>Bacteria</taxon>
        <taxon>Bacillati</taxon>
        <taxon>Candidatus Sericytochromatia</taxon>
        <taxon>Candidatus Tanganyikabacteria</taxon>
    </lineage>
</organism>
<proteinExistence type="predicted"/>
<comment type="caution">
    <text evidence="1">The sequence shown here is derived from an EMBL/GenBank/DDBJ whole genome shotgun (WGS) entry which is preliminary data.</text>
</comment>